<reference evidence="8 9" key="1">
    <citation type="submission" date="2016-06" db="EMBL/GenBank/DDBJ databases">
        <title>Genome sequence of Clostridium acetireducens DSM 10703.</title>
        <authorList>
            <person name="Poehlein A."/>
            <person name="Fluechter S."/>
            <person name="Duerre P."/>
            <person name="Daniel R."/>
        </authorList>
    </citation>
    <scope>NUCLEOTIDE SEQUENCE [LARGE SCALE GENOMIC DNA]</scope>
    <source>
        <strain evidence="8 9">DSM 10703</strain>
    </source>
</reference>
<evidence type="ECO:0000313" key="9">
    <source>
        <dbReference type="Proteomes" id="UP000175744"/>
    </source>
</evidence>
<keyword evidence="2" id="KW-1003">Cell membrane</keyword>
<dbReference type="InterPro" id="IPR004633">
    <property type="entry name" value="NaPi_cotrn-rel/YqeW-like"/>
</dbReference>
<comment type="subcellular location">
    <subcellularLocation>
        <location evidence="1">Cell membrane</location>
        <topology evidence="1">Multi-pass membrane protein</topology>
    </subcellularLocation>
</comment>
<feature type="transmembrane region" description="Helical" evidence="6">
    <location>
        <begin position="242"/>
        <end position="263"/>
    </location>
</feature>
<accession>A0A1E8F0A3</accession>
<dbReference type="Proteomes" id="UP000175744">
    <property type="component" value="Unassembled WGS sequence"/>
</dbReference>
<organism evidence="8 9">
    <name type="scientific">Clostridium acetireducens DSM 10703</name>
    <dbReference type="NCBI Taxonomy" id="1121290"/>
    <lineage>
        <taxon>Bacteria</taxon>
        <taxon>Bacillati</taxon>
        <taxon>Bacillota</taxon>
        <taxon>Clostridia</taxon>
        <taxon>Eubacteriales</taxon>
        <taxon>Clostridiaceae</taxon>
        <taxon>Clostridium</taxon>
    </lineage>
</organism>
<dbReference type="PANTHER" id="PTHR10010">
    <property type="entry name" value="SOLUTE CARRIER FAMILY 34 SODIUM PHOSPHATE , MEMBER 2-RELATED"/>
    <property type="match status" value="1"/>
</dbReference>
<dbReference type="NCBIfam" id="NF037997">
    <property type="entry name" value="Na_Pi_symport"/>
    <property type="match status" value="1"/>
</dbReference>
<evidence type="ECO:0000256" key="1">
    <source>
        <dbReference type="ARBA" id="ARBA00004651"/>
    </source>
</evidence>
<evidence type="ECO:0000256" key="4">
    <source>
        <dbReference type="ARBA" id="ARBA00022989"/>
    </source>
</evidence>
<sequence length="541" mass="58666">MDFTSILIGLVGGLGLFLYGMKIMGDGLQNVAGDRLRAIFRKITSNPIKGVLTGIVVTSIIQSSSATTVMVVGFVNAGLMSLYQAAGVIMGANVGTTVTGQLVALNLTAMAPIFIAIGSAIVLFAEGENTKEVGNIILGLGILFIGMNFMQDSMAPLAKSQFFKDLTIMVSNNILLGVLVGLCMTAVVQSSSATIGILIALATTGALPLKAALPILFGDNIGTCATALISSIGTSKTAQKTAIFHLSFNIIGTILFSCILVPLTPFVDIVTNLTPGNVPRQIANAHTLFNLINVIIQVPFVKYIVNFVNKVVPGKDEHEEIQTTKYIDNRFLETPVIAVGQTVKELIRMANKAKENLQISVEGFSKNDKNLVNKVYKNENLINILEKDITNYLVKLSNTELSKDQIDLVTSMFHVVKDVERIGDHAENIADLTCDVINKNVKFSQEAIEQLNELYVLVIDALDKSIESFRHNDSQIAQEVMYIEEKIDNLREKLRESNIKRLSKGVCSANNSAIFLDIISNFERIGDHATNVAEVVLNKLS</sequence>
<evidence type="ECO:0000313" key="8">
    <source>
        <dbReference type="EMBL" id="OFI06856.1"/>
    </source>
</evidence>
<comment type="caution">
    <text evidence="8">The sequence shown here is derived from an EMBL/GenBank/DDBJ whole genome shotgun (WGS) entry which is preliminary data.</text>
</comment>
<dbReference type="PANTHER" id="PTHR10010:SF46">
    <property type="entry name" value="SODIUM-DEPENDENT PHOSPHATE TRANSPORT PROTEIN 2B"/>
    <property type="match status" value="1"/>
</dbReference>
<dbReference type="Gene3D" id="1.20.58.220">
    <property type="entry name" value="Phosphate transport system protein phou homolog 2, domain 2"/>
    <property type="match status" value="1"/>
</dbReference>
<evidence type="ECO:0000256" key="2">
    <source>
        <dbReference type="ARBA" id="ARBA00022475"/>
    </source>
</evidence>
<dbReference type="AlphaFoldDB" id="A0A1E8F0A3"/>
<gene>
    <name evidence="8" type="ORF">CLOACE_06490</name>
</gene>
<keyword evidence="5 6" id="KW-0472">Membrane</keyword>
<dbReference type="EMBL" id="LZFO01000007">
    <property type="protein sequence ID" value="OFI06856.1"/>
    <property type="molecule type" value="Genomic_DNA"/>
</dbReference>
<name>A0A1E8F0A3_9CLOT</name>
<dbReference type="OrthoDB" id="9763003at2"/>
<keyword evidence="4 6" id="KW-1133">Transmembrane helix</keyword>
<dbReference type="InterPro" id="IPR038078">
    <property type="entry name" value="PhoU-like_sf"/>
</dbReference>
<dbReference type="GO" id="GO:0005886">
    <property type="term" value="C:plasma membrane"/>
    <property type="evidence" value="ECO:0007669"/>
    <property type="project" value="UniProtKB-SubCell"/>
</dbReference>
<feature type="transmembrane region" description="Helical" evidence="6">
    <location>
        <begin position="102"/>
        <end position="124"/>
    </location>
</feature>
<protein>
    <recommendedName>
        <fullName evidence="7">PhoU domain-containing protein</fullName>
    </recommendedName>
</protein>
<evidence type="ECO:0000256" key="3">
    <source>
        <dbReference type="ARBA" id="ARBA00022692"/>
    </source>
</evidence>
<feature type="transmembrane region" description="Helical" evidence="6">
    <location>
        <begin position="136"/>
        <end position="154"/>
    </location>
</feature>
<dbReference type="Pfam" id="PF02690">
    <property type="entry name" value="Na_Pi_cotrans"/>
    <property type="match status" value="1"/>
</dbReference>
<evidence type="ECO:0000259" key="7">
    <source>
        <dbReference type="Pfam" id="PF01895"/>
    </source>
</evidence>
<evidence type="ECO:0000256" key="6">
    <source>
        <dbReference type="SAM" id="Phobius"/>
    </source>
</evidence>
<feature type="transmembrane region" description="Helical" evidence="6">
    <location>
        <begin position="6"/>
        <end position="25"/>
    </location>
</feature>
<feature type="domain" description="PhoU" evidence="7">
    <location>
        <begin position="452"/>
        <end position="536"/>
    </location>
</feature>
<feature type="transmembrane region" description="Helical" evidence="6">
    <location>
        <begin position="69"/>
        <end position="90"/>
    </location>
</feature>
<keyword evidence="9" id="KW-1185">Reference proteome</keyword>
<dbReference type="GO" id="GO:0044341">
    <property type="term" value="P:sodium-dependent phosphate transport"/>
    <property type="evidence" value="ECO:0007669"/>
    <property type="project" value="InterPro"/>
</dbReference>
<dbReference type="Pfam" id="PF01895">
    <property type="entry name" value="PhoU"/>
    <property type="match status" value="2"/>
</dbReference>
<feature type="transmembrane region" description="Helical" evidence="6">
    <location>
        <begin position="174"/>
        <end position="199"/>
    </location>
</feature>
<dbReference type="PATRIC" id="fig|1121290.3.peg.661"/>
<dbReference type="InterPro" id="IPR003841">
    <property type="entry name" value="Na/Pi_transpt"/>
</dbReference>
<dbReference type="RefSeq" id="WP_070109612.1">
    <property type="nucleotide sequence ID" value="NZ_LZFO01000007.1"/>
</dbReference>
<feature type="domain" description="PhoU" evidence="7">
    <location>
        <begin position="346"/>
        <end position="432"/>
    </location>
</feature>
<keyword evidence="3 6" id="KW-0812">Transmembrane</keyword>
<dbReference type="InterPro" id="IPR026022">
    <property type="entry name" value="PhoU_dom"/>
</dbReference>
<evidence type="ECO:0000256" key="5">
    <source>
        <dbReference type="ARBA" id="ARBA00023136"/>
    </source>
</evidence>
<dbReference type="NCBIfam" id="TIGR00704">
    <property type="entry name" value="NaPi_cotrn_rel"/>
    <property type="match status" value="1"/>
</dbReference>
<dbReference type="SUPFAM" id="SSF109755">
    <property type="entry name" value="PhoU-like"/>
    <property type="match status" value="1"/>
</dbReference>
<proteinExistence type="predicted"/>
<dbReference type="GO" id="GO:0005436">
    <property type="term" value="F:sodium:phosphate symporter activity"/>
    <property type="evidence" value="ECO:0007669"/>
    <property type="project" value="InterPro"/>
</dbReference>
<dbReference type="STRING" id="1121290.CLAOCE_06490"/>